<comment type="function">
    <text evidence="6">Repressor of the lactose catabolism operon. Galactose-6-phosphate is the inducer.</text>
</comment>
<organism evidence="8 9">
    <name type="scientific">Agrilactobacillus composti DSM 18527 = JCM 14202</name>
    <dbReference type="NCBI Taxonomy" id="1423734"/>
    <lineage>
        <taxon>Bacteria</taxon>
        <taxon>Bacillati</taxon>
        <taxon>Bacillota</taxon>
        <taxon>Bacilli</taxon>
        <taxon>Lactobacillales</taxon>
        <taxon>Lactobacillaceae</taxon>
        <taxon>Agrilactobacillus</taxon>
    </lineage>
</organism>
<sequence length="251" mass="27672">MPNDRADKILQLVNDAKKIDVTQLADKLHVSKVTIRKDLTKLEDKGLLQRKHGFALINNPNNLSYRLAQNYDTKLRIAQRAAQMVEVDETIMIESGSTCALLAAQLGKLDKHVTIITISYFIANFVERYPNLDVFLLGGKYQSDSQVVVGPMAKAALANFRVGQLFIGTDGFDPNTGFYGNDIMRTDIVQAMAENAKDLNILTDSSKFNAPSIIRSFTADKVHTVVTDSGIPQACSRVLTQNGVQLIQVDA</sequence>
<dbReference type="SUPFAM" id="SSF46785">
    <property type="entry name" value="Winged helix' DNA-binding domain"/>
    <property type="match status" value="1"/>
</dbReference>
<name>X0PQI7_9LACO</name>
<dbReference type="Gene3D" id="1.10.10.10">
    <property type="entry name" value="Winged helix-like DNA-binding domain superfamily/Winged helix DNA-binding domain"/>
    <property type="match status" value="1"/>
</dbReference>
<dbReference type="SMART" id="SM01134">
    <property type="entry name" value="DeoRC"/>
    <property type="match status" value="1"/>
</dbReference>
<accession>X0PQI7</accession>
<proteinExistence type="predicted"/>
<comment type="caution">
    <text evidence="8">The sequence shown here is derived from an EMBL/GenBank/DDBJ whole genome shotgun (WGS) entry which is preliminary data.</text>
</comment>
<evidence type="ECO:0000256" key="6">
    <source>
        <dbReference type="ARBA" id="ARBA00024937"/>
    </source>
</evidence>
<dbReference type="InterPro" id="IPR036388">
    <property type="entry name" value="WH-like_DNA-bd_sf"/>
</dbReference>
<dbReference type="InterPro" id="IPR036390">
    <property type="entry name" value="WH_DNA-bd_sf"/>
</dbReference>
<dbReference type="Pfam" id="PF00455">
    <property type="entry name" value="DeoRC"/>
    <property type="match status" value="1"/>
</dbReference>
<evidence type="ECO:0000256" key="5">
    <source>
        <dbReference type="ARBA" id="ARBA00023163"/>
    </source>
</evidence>
<keyword evidence="9" id="KW-1185">Reference proteome</keyword>
<keyword evidence="4" id="KW-0238">DNA-binding</keyword>
<dbReference type="STRING" id="1423734.FC83_GL002998"/>
<dbReference type="GO" id="GO:0003700">
    <property type="term" value="F:DNA-binding transcription factor activity"/>
    <property type="evidence" value="ECO:0007669"/>
    <property type="project" value="InterPro"/>
</dbReference>
<dbReference type="EMBL" id="AZGA01000005">
    <property type="protein sequence ID" value="KRM36247.1"/>
    <property type="molecule type" value="Genomic_DNA"/>
</dbReference>
<dbReference type="Pfam" id="PF08220">
    <property type="entry name" value="HTH_DeoR"/>
    <property type="match status" value="1"/>
</dbReference>
<feature type="domain" description="HTH deoR-type" evidence="7">
    <location>
        <begin position="2"/>
        <end position="57"/>
    </location>
</feature>
<keyword evidence="2" id="KW-0678">Repressor</keyword>
<evidence type="ECO:0000256" key="1">
    <source>
        <dbReference type="ARBA" id="ARBA00021390"/>
    </source>
</evidence>
<dbReference type="SMART" id="SM00420">
    <property type="entry name" value="HTH_DEOR"/>
    <property type="match status" value="1"/>
</dbReference>
<dbReference type="InterPro" id="IPR014036">
    <property type="entry name" value="DeoR-like_C"/>
</dbReference>
<evidence type="ECO:0000259" key="7">
    <source>
        <dbReference type="PROSITE" id="PS51000"/>
    </source>
</evidence>
<dbReference type="SUPFAM" id="SSF100950">
    <property type="entry name" value="NagB/RpiA/CoA transferase-like"/>
    <property type="match status" value="1"/>
</dbReference>
<dbReference type="PANTHER" id="PTHR30363">
    <property type="entry name" value="HTH-TYPE TRANSCRIPTIONAL REGULATOR SRLR-RELATED"/>
    <property type="match status" value="1"/>
</dbReference>
<evidence type="ECO:0000256" key="3">
    <source>
        <dbReference type="ARBA" id="ARBA00023015"/>
    </source>
</evidence>
<dbReference type="InterPro" id="IPR037171">
    <property type="entry name" value="NagB/RpiA_transferase-like"/>
</dbReference>
<dbReference type="InterPro" id="IPR001034">
    <property type="entry name" value="DeoR_HTH"/>
</dbReference>
<dbReference type="InterPro" id="IPR018356">
    <property type="entry name" value="Tscrpt_reg_HTH_DeoR_CS"/>
</dbReference>
<evidence type="ECO:0000313" key="8">
    <source>
        <dbReference type="EMBL" id="KRM36247.1"/>
    </source>
</evidence>
<dbReference type="PANTHER" id="PTHR30363:SF4">
    <property type="entry name" value="GLYCEROL-3-PHOSPHATE REGULON REPRESSOR"/>
    <property type="match status" value="1"/>
</dbReference>
<dbReference type="PRINTS" id="PR00037">
    <property type="entry name" value="HTHLACR"/>
</dbReference>
<evidence type="ECO:0000256" key="4">
    <source>
        <dbReference type="ARBA" id="ARBA00023125"/>
    </source>
</evidence>
<gene>
    <name evidence="8" type="ORF">FC83_GL002998</name>
</gene>
<dbReference type="AlphaFoldDB" id="X0PQI7"/>
<evidence type="ECO:0000256" key="2">
    <source>
        <dbReference type="ARBA" id="ARBA00022491"/>
    </source>
</evidence>
<dbReference type="InterPro" id="IPR050313">
    <property type="entry name" value="Carb_Metab_HTH_regulators"/>
</dbReference>
<dbReference type="eggNOG" id="COG1349">
    <property type="taxonomic scope" value="Bacteria"/>
</dbReference>
<dbReference type="PROSITE" id="PS00894">
    <property type="entry name" value="HTH_DEOR_1"/>
    <property type="match status" value="1"/>
</dbReference>
<keyword evidence="3" id="KW-0805">Transcription regulation</keyword>
<dbReference type="Proteomes" id="UP000051236">
    <property type="component" value="Unassembled WGS sequence"/>
</dbReference>
<dbReference type="PROSITE" id="PS51000">
    <property type="entry name" value="HTH_DEOR_2"/>
    <property type="match status" value="1"/>
</dbReference>
<dbReference type="Gene3D" id="3.40.50.1360">
    <property type="match status" value="1"/>
</dbReference>
<evidence type="ECO:0000313" key="9">
    <source>
        <dbReference type="Proteomes" id="UP000051236"/>
    </source>
</evidence>
<dbReference type="RefSeq" id="WP_035452864.1">
    <property type="nucleotide sequence ID" value="NZ_AZGA01000005.1"/>
</dbReference>
<keyword evidence="5" id="KW-0804">Transcription</keyword>
<reference evidence="8 9" key="1">
    <citation type="journal article" date="2015" name="Genome Announc.">
        <title>Expanding the biotechnology potential of lactobacilli through comparative genomics of 213 strains and associated genera.</title>
        <authorList>
            <person name="Sun Z."/>
            <person name="Harris H.M."/>
            <person name="McCann A."/>
            <person name="Guo C."/>
            <person name="Argimon S."/>
            <person name="Zhang W."/>
            <person name="Yang X."/>
            <person name="Jeffery I.B."/>
            <person name="Cooney J.C."/>
            <person name="Kagawa T.F."/>
            <person name="Liu W."/>
            <person name="Song Y."/>
            <person name="Salvetti E."/>
            <person name="Wrobel A."/>
            <person name="Rasinkangas P."/>
            <person name="Parkhill J."/>
            <person name="Rea M.C."/>
            <person name="O'Sullivan O."/>
            <person name="Ritari J."/>
            <person name="Douillard F.P."/>
            <person name="Paul Ross R."/>
            <person name="Yang R."/>
            <person name="Briner A.E."/>
            <person name="Felis G.E."/>
            <person name="de Vos W.M."/>
            <person name="Barrangou R."/>
            <person name="Klaenhammer T.R."/>
            <person name="Caufield P.W."/>
            <person name="Cui Y."/>
            <person name="Zhang H."/>
            <person name="O'Toole P.W."/>
        </authorList>
    </citation>
    <scope>NUCLEOTIDE SEQUENCE [LARGE SCALE GENOMIC DNA]</scope>
    <source>
        <strain evidence="8 9">DSM 18527</strain>
    </source>
</reference>
<dbReference type="OrthoDB" id="9797223at2"/>
<protein>
    <recommendedName>
        <fullName evidence="1">Lactose phosphotransferase system repressor</fullName>
    </recommendedName>
</protein>
<dbReference type="PATRIC" id="fig|1423734.3.peg.3050"/>
<dbReference type="GO" id="GO:0003677">
    <property type="term" value="F:DNA binding"/>
    <property type="evidence" value="ECO:0007669"/>
    <property type="project" value="UniProtKB-KW"/>
</dbReference>